<gene>
    <name evidence="1" type="ORF">AVEN_101486_1</name>
</gene>
<evidence type="ECO:0000313" key="1">
    <source>
        <dbReference type="EMBL" id="GBM95499.1"/>
    </source>
</evidence>
<dbReference type="Proteomes" id="UP000499080">
    <property type="component" value="Unassembled WGS sequence"/>
</dbReference>
<sequence length="132" mass="14931">MISSDGFLSNIVSKDQAYSQSILEISLLHRFLPQNDRKSMGPREPSLLLGSGFGLGCVVKCDIEESETVIPCRAYSQRGCVFAKIRGLEVDSNDSVTKVFLWVYGVNSPTRRIMENEGLFTNMQENTWYRKK</sequence>
<accession>A0A4Y2K0Z6</accession>
<keyword evidence="2" id="KW-1185">Reference proteome</keyword>
<dbReference type="AlphaFoldDB" id="A0A4Y2K0Z6"/>
<proteinExistence type="predicted"/>
<dbReference type="EMBL" id="BGPR01004062">
    <property type="protein sequence ID" value="GBM95499.1"/>
    <property type="molecule type" value="Genomic_DNA"/>
</dbReference>
<protein>
    <submittedName>
        <fullName evidence="1">Uncharacterized protein</fullName>
    </submittedName>
</protein>
<organism evidence="1 2">
    <name type="scientific">Araneus ventricosus</name>
    <name type="common">Orbweaver spider</name>
    <name type="synonym">Epeira ventricosa</name>
    <dbReference type="NCBI Taxonomy" id="182803"/>
    <lineage>
        <taxon>Eukaryota</taxon>
        <taxon>Metazoa</taxon>
        <taxon>Ecdysozoa</taxon>
        <taxon>Arthropoda</taxon>
        <taxon>Chelicerata</taxon>
        <taxon>Arachnida</taxon>
        <taxon>Araneae</taxon>
        <taxon>Araneomorphae</taxon>
        <taxon>Entelegynae</taxon>
        <taxon>Araneoidea</taxon>
        <taxon>Araneidae</taxon>
        <taxon>Araneus</taxon>
    </lineage>
</organism>
<comment type="caution">
    <text evidence="1">The sequence shown here is derived from an EMBL/GenBank/DDBJ whole genome shotgun (WGS) entry which is preliminary data.</text>
</comment>
<name>A0A4Y2K0Z6_ARAVE</name>
<reference evidence="1 2" key="1">
    <citation type="journal article" date="2019" name="Sci. Rep.">
        <title>Orb-weaving spider Araneus ventricosus genome elucidates the spidroin gene catalogue.</title>
        <authorList>
            <person name="Kono N."/>
            <person name="Nakamura H."/>
            <person name="Ohtoshi R."/>
            <person name="Moran D.A.P."/>
            <person name="Shinohara A."/>
            <person name="Yoshida Y."/>
            <person name="Fujiwara M."/>
            <person name="Mori M."/>
            <person name="Tomita M."/>
            <person name="Arakawa K."/>
        </authorList>
    </citation>
    <scope>NUCLEOTIDE SEQUENCE [LARGE SCALE GENOMIC DNA]</scope>
</reference>
<evidence type="ECO:0000313" key="2">
    <source>
        <dbReference type="Proteomes" id="UP000499080"/>
    </source>
</evidence>